<keyword evidence="1" id="KW-1188">Viral release from host cell</keyword>
<dbReference type="EMBL" id="NBAX01000001">
    <property type="protein sequence ID" value="PNP96407.1"/>
    <property type="molecule type" value="Genomic_DNA"/>
</dbReference>
<feature type="compositionally biased region" description="Basic and acidic residues" evidence="3">
    <location>
        <begin position="857"/>
        <end position="868"/>
    </location>
</feature>
<reference evidence="5 6" key="1">
    <citation type="submission" date="2017-03" db="EMBL/GenBank/DDBJ databases">
        <authorList>
            <person name="Afonso C.L."/>
            <person name="Miller P.J."/>
            <person name="Scott M.A."/>
            <person name="Spackman E."/>
            <person name="Goraichik I."/>
            <person name="Dimitrov K.M."/>
            <person name="Suarez D.L."/>
            <person name="Swayne D.E."/>
        </authorList>
    </citation>
    <scope>NUCLEOTIDE SEQUENCE [LARGE SCALE GENOMIC DNA]</scope>
    <source>
        <strain evidence="5 6">DNF00076</strain>
    </source>
</reference>
<dbReference type="InterPro" id="IPR010090">
    <property type="entry name" value="Phage_tape_meas"/>
</dbReference>
<evidence type="ECO:0000256" key="2">
    <source>
        <dbReference type="SAM" id="Coils"/>
    </source>
</evidence>
<comment type="caution">
    <text evidence="5">The sequence shown here is derived from an EMBL/GenBank/DDBJ whole genome shotgun (WGS) entry which is preliminary data.</text>
</comment>
<dbReference type="Proteomes" id="UP000236634">
    <property type="component" value="Unassembled WGS sequence"/>
</dbReference>
<evidence type="ECO:0000256" key="3">
    <source>
        <dbReference type="SAM" id="MobiDB-lite"/>
    </source>
</evidence>
<feature type="domain" description="Phage tail tape measure protein" evidence="4">
    <location>
        <begin position="217"/>
        <end position="413"/>
    </location>
</feature>
<evidence type="ECO:0000259" key="4">
    <source>
        <dbReference type="Pfam" id="PF10145"/>
    </source>
</evidence>
<feature type="coiled-coil region" evidence="2">
    <location>
        <begin position="9"/>
        <end position="46"/>
    </location>
</feature>
<feature type="coiled-coil region" evidence="2">
    <location>
        <begin position="1048"/>
        <end position="1148"/>
    </location>
</feature>
<name>A0A2K0XPD1_9BACT</name>
<accession>A0A2K0XPD1</accession>
<evidence type="ECO:0000313" key="5">
    <source>
        <dbReference type="EMBL" id="PNP96407.1"/>
    </source>
</evidence>
<dbReference type="RefSeq" id="WP_103002360.1">
    <property type="nucleotide sequence ID" value="NZ_NBAX01000001.1"/>
</dbReference>
<proteinExistence type="predicted"/>
<keyword evidence="2" id="KW-0175">Coiled coil</keyword>
<feature type="coiled-coil region" evidence="2">
    <location>
        <begin position="546"/>
        <end position="580"/>
    </location>
</feature>
<feature type="region of interest" description="Disordered" evidence="3">
    <location>
        <begin position="800"/>
        <end position="868"/>
    </location>
</feature>
<dbReference type="NCBIfam" id="TIGR01760">
    <property type="entry name" value="tape_meas_TP901"/>
    <property type="match status" value="1"/>
</dbReference>
<sequence>MSNEAVTKILEIKVRYDDAIKKMAEYQKNIQDAREAEKSLKQQLKEGLVSREEYNKSLSASQQYIRMQQNASLLLTRQMTNQMKVQQEQNGSLVQLRARLSSLTQEYDSLGKAERASASGVELKNKINSVTTELKEAEFATQRFYRNVGNYKDAANSLDALGVRVRNLGGIIAGAFGGLSFAGLSQQITEVGRSFNDQMAKVQAVTNATTGDFKMMREEALRLGGSTRYTATEAGEAMENLTRNGLSAADATSVLEGTLHLAQANVIGLGDAADITTNMLNSFHLGVDQVNRVNDVMSKTASSSATDILGLNEAMQNTAPIAYTLGVSFEETNAALGVLADNNVKGAQAGTMLKQIIMGLTSPTQAQAAVFAKYGIQIDQNTVRTEGLTKTLLKLRDSGIMKSKTSVKDLGDVFGRLAAPSAMTLMNSLDGLQKKLSTVSDAAGTTDRMFQQSYSNVTVSIDSLKSAFESLLITIFDSASDKMVSPLDAITEGITYVRVNFESLSEMVGTILASFSLVKIVQHIRESASLSSSSVIANAEKATANVNSLAQQEVAQRKNVEALKRQVETASADERSLIENKLTIQKAQLGETEKALHKAKTAEIKATEAAAAYASGSAWQKGMITARVAIQGFVRTANAAMKTFILTAIISLALELFMQLDDMLTSSSAEFRSFKSTIGDLVKSGLQFLVNAIAGAIKWMVNLYNNSLMARGAISALKVAFTSVWEVVKVVVKNIGNSFKLLGGIIGGAATALKGLFTLDFSAMKNGMSQLAKAVGNYFKQTWENVKQGAGNVADTFKSEAKSLGQPEKQKATKRKTVTKKAANGANVSTDLGDGKIEGGTPAGTTGAKGAKNRSNKAGENEEKRHQEEIQKIVREGEEALTKLIADNLERQRAETLNQYKNQIDDLRKKLDTDKKLTVAAKTALNNKILALEHERNEKMEALYMDRYNKMVEEDSKVLEMRIKNAHKGTEEQYKLEKQQRDENYQKQNDDIDAKIEEQQQHIAAIENEYQKARANNATELELDSINQRKDVEMAILDDYNKEKTEIAERQRQEDAQAEDDYQNEKMEKNRQIAENEIAEMSLKVDRTREEQVAILEARRDADEEYIEQLEARGQMESQTQEEYYTELLEAKQKYADDKKAIDDYEVECSKIKMEAEATVANSLIKLTGAIGESNSAFAKMSKILTLAQIAIDTGKAISAGVASASSLPFPANLAAIATTVATVLANIATAISTVNSAKFATGGIVDGHGKKNGMDQVTVRVNDGEMILNEQQQANMHKQLTGKPGAFTKGDQKELFGLANGTITTGKSDFYPITSAFGEIGGNAPFEASRINDNVSRQGEFADRIVQGVENMPAPVVAVEDINEGQRRVEVINNIDTL</sequence>
<dbReference type="PANTHER" id="PTHR37813">
    <property type="entry name" value="FELS-2 PROPHAGE PROTEIN"/>
    <property type="match status" value="1"/>
</dbReference>
<protein>
    <submittedName>
        <fullName evidence="5">Phage tail tape measure protein</fullName>
    </submittedName>
</protein>
<feature type="coiled-coil region" evidence="2">
    <location>
        <begin position="989"/>
        <end position="1023"/>
    </location>
</feature>
<gene>
    <name evidence="5" type="ORF">BFS16_00545</name>
</gene>
<feature type="compositionally biased region" description="Low complexity" evidence="3">
    <location>
        <begin position="839"/>
        <end position="850"/>
    </location>
</feature>
<organism evidence="5 6">
    <name type="scientific">Hoylesella timonensis</name>
    <dbReference type="NCBI Taxonomy" id="386414"/>
    <lineage>
        <taxon>Bacteria</taxon>
        <taxon>Pseudomonadati</taxon>
        <taxon>Bacteroidota</taxon>
        <taxon>Bacteroidia</taxon>
        <taxon>Bacteroidales</taxon>
        <taxon>Prevotellaceae</taxon>
        <taxon>Hoylesella</taxon>
    </lineage>
</organism>
<dbReference type="PANTHER" id="PTHR37813:SF1">
    <property type="entry name" value="FELS-2 PROPHAGE PROTEIN"/>
    <property type="match status" value="1"/>
</dbReference>
<evidence type="ECO:0000313" key="6">
    <source>
        <dbReference type="Proteomes" id="UP000236634"/>
    </source>
</evidence>
<dbReference type="Pfam" id="PF10145">
    <property type="entry name" value="PhageMin_Tail"/>
    <property type="match status" value="1"/>
</dbReference>
<evidence type="ECO:0000256" key="1">
    <source>
        <dbReference type="ARBA" id="ARBA00022612"/>
    </source>
</evidence>